<dbReference type="Proteomes" id="UP000199271">
    <property type="component" value="Unassembled WGS sequence"/>
</dbReference>
<keyword evidence="1" id="KW-0805">Transcription regulation</keyword>
<dbReference type="PANTHER" id="PTHR43280">
    <property type="entry name" value="ARAC-FAMILY TRANSCRIPTIONAL REGULATOR"/>
    <property type="match status" value="1"/>
</dbReference>
<dbReference type="EMBL" id="FBSY01000002">
    <property type="protein sequence ID" value="CUW05187.1"/>
    <property type="molecule type" value="Genomic_DNA"/>
</dbReference>
<dbReference type="SUPFAM" id="SSF51215">
    <property type="entry name" value="Regulatory protein AraC"/>
    <property type="match status" value="1"/>
</dbReference>
<dbReference type="EMBL" id="JAHBFI010000008">
    <property type="protein sequence ID" value="MBZ5962301.1"/>
    <property type="molecule type" value="Genomic_DNA"/>
</dbReference>
<evidence type="ECO:0000313" key="5">
    <source>
        <dbReference type="EMBL" id="CUW05187.1"/>
    </source>
</evidence>
<dbReference type="Proteomes" id="UP000752647">
    <property type="component" value="Unassembled WGS sequence"/>
</dbReference>
<dbReference type="Gene3D" id="1.10.10.60">
    <property type="entry name" value="Homeodomain-like"/>
    <property type="match status" value="2"/>
</dbReference>
<feature type="domain" description="HTH araC/xylS-type" evidence="4">
    <location>
        <begin position="173"/>
        <end position="271"/>
    </location>
</feature>
<gene>
    <name evidence="5" type="ORF">C122C_1138</name>
    <name evidence="6" type="ORF">KIJ12_03875</name>
</gene>
<dbReference type="SMART" id="SM00342">
    <property type="entry name" value="HTH_ARAC"/>
    <property type="match status" value="1"/>
</dbReference>
<organism evidence="6 8">
    <name type="scientific">Leuconostoc gasicomitatum</name>
    <dbReference type="NCBI Taxonomy" id="115778"/>
    <lineage>
        <taxon>Bacteria</taxon>
        <taxon>Bacillati</taxon>
        <taxon>Bacillota</taxon>
        <taxon>Bacilli</taxon>
        <taxon>Lactobacillales</taxon>
        <taxon>Lactobacillaceae</taxon>
        <taxon>Leuconostoc</taxon>
        <taxon>Leuconostoc gelidum group</taxon>
    </lineage>
</organism>
<dbReference type="RefSeq" id="WP_010388072.1">
    <property type="nucleotide sequence ID" value="NZ_BPKT01000010.1"/>
</dbReference>
<dbReference type="InterPro" id="IPR020449">
    <property type="entry name" value="Tscrpt_reg_AraC-type_HTH"/>
</dbReference>
<dbReference type="GO" id="GO:0003700">
    <property type="term" value="F:DNA-binding transcription factor activity"/>
    <property type="evidence" value="ECO:0007669"/>
    <property type="project" value="InterPro"/>
</dbReference>
<proteinExistence type="predicted"/>
<dbReference type="PANTHER" id="PTHR43280:SF2">
    <property type="entry name" value="HTH-TYPE TRANSCRIPTIONAL REGULATOR EXSA"/>
    <property type="match status" value="1"/>
</dbReference>
<evidence type="ECO:0000259" key="4">
    <source>
        <dbReference type="PROSITE" id="PS01124"/>
    </source>
</evidence>
<dbReference type="PROSITE" id="PS01124">
    <property type="entry name" value="HTH_ARAC_FAMILY_2"/>
    <property type="match status" value="1"/>
</dbReference>
<keyword evidence="3" id="KW-0804">Transcription</keyword>
<evidence type="ECO:0000313" key="6">
    <source>
        <dbReference type="EMBL" id="MBZ5962301.1"/>
    </source>
</evidence>
<evidence type="ECO:0000256" key="1">
    <source>
        <dbReference type="ARBA" id="ARBA00023015"/>
    </source>
</evidence>
<dbReference type="Pfam" id="PF02311">
    <property type="entry name" value="AraC_binding"/>
    <property type="match status" value="1"/>
</dbReference>
<dbReference type="InterPro" id="IPR009057">
    <property type="entry name" value="Homeodomain-like_sf"/>
</dbReference>
<reference evidence="6" key="2">
    <citation type="submission" date="2021-05" db="EMBL/GenBank/DDBJ databases">
        <title>Pangenome of Leuconostoc gelidum warrants species status for Leuconostoc gelidum subsp. gasicomitatum.</title>
        <authorList>
            <person name="Johansson P."/>
            <person name="Sade E."/>
            <person name="Hultman J."/>
            <person name="Auvinen P."/>
            <person name="Bjorkroth J."/>
        </authorList>
    </citation>
    <scope>NUCLEOTIDE SEQUENCE</scope>
    <source>
        <strain evidence="6">A.21.4</strain>
    </source>
</reference>
<dbReference type="CDD" id="cd06986">
    <property type="entry name" value="cupin_MmsR-like_N"/>
    <property type="match status" value="1"/>
</dbReference>
<reference evidence="5 7" key="1">
    <citation type="submission" date="2015-12" db="EMBL/GenBank/DDBJ databases">
        <authorList>
            <person name="Andreevskaya M."/>
        </authorList>
    </citation>
    <scope>NUCLEOTIDE SEQUENCE [LARGE SCALE GENOMIC DNA]</scope>
    <source>
        <strain evidence="5 7">C122c</strain>
    </source>
</reference>
<keyword evidence="2" id="KW-0238">DNA-binding</keyword>
<protein>
    <submittedName>
        <fullName evidence="6">AraC family transcriptional regulator</fullName>
    </submittedName>
</protein>
<accession>A0A9Q3SYA8</accession>
<dbReference type="OMA" id="GYEVREN"/>
<dbReference type="InterPro" id="IPR003313">
    <property type="entry name" value="AraC-bd"/>
</dbReference>
<sequence length="284" mass="32169">MTKLYVFNNSLSNPYLYLSSGGVDPATPGHHYGPGARSGYMLHLVLSGKGTFISNGQKYHLQAGSMFYCQPGILVNMIADYNDPWTTMWVRFTGDYVKSLMDTVSLTDENPVFTVTQAPIVKDEIENILKLSHLDHTQDLDYASQLISLINALRTTFNATKSTNSNPQKILILKATQYIQNNYDTPITITDVVNYLGIDRTYLFRIFKIYLQVSPKTYLTTTRLRAAKEMLIKSDTSIKFVALSCGYTSYVHFSKAFRKYIGMAPSQFKNTHNTPSKNNLFIRK</sequence>
<dbReference type="InterPro" id="IPR018060">
    <property type="entry name" value="HTH_AraC"/>
</dbReference>
<evidence type="ECO:0000313" key="8">
    <source>
        <dbReference type="Proteomes" id="UP000752647"/>
    </source>
</evidence>
<dbReference type="Gene3D" id="2.60.120.280">
    <property type="entry name" value="Regulatory protein AraC"/>
    <property type="match status" value="1"/>
</dbReference>
<dbReference type="InterPro" id="IPR037923">
    <property type="entry name" value="HTH-like"/>
</dbReference>
<evidence type="ECO:0000256" key="2">
    <source>
        <dbReference type="ARBA" id="ARBA00023125"/>
    </source>
</evidence>
<name>A0A9Q3SYA8_9LACO</name>
<dbReference type="PRINTS" id="PR00032">
    <property type="entry name" value="HTHARAC"/>
</dbReference>
<evidence type="ECO:0000256" key="3">
    <source>
        <dbReference type="ARBA" id="ARBA00023163"/>
    </source>
</evidence>
<dbReference type="InterPro" id="IPR018062">
    <property type="entry name" value="HTH_AraC-typ_CS"/>
</dbReference>
<comment type="caution">
    <text evidence="6">The sequence shown here is derived from an EMBL/GenBank/DDBJ whole genome shotgun (WGS) entry which is preliminary data.</text>
</comment>
<keyword evidence="7" id="KW-1185">Reference proteome</keyword>
<dbReference type="PROSITE" id="PS00041">
    <property type="entry name" value="HTH_ARAC_FAMILY_1"/>
    <property type="match status" value="1"/>
</dbReference>
<evidence type="ECO:0000313" key="7">
    <source>
        <dbReference type="Proteomes" id="UP000199271"/>
    </source>
</evidence>
<dbReference type="AlphaFoldDB" id="A0A9Q3SYA8"/>
<dbReference type="SUPFAM" id="SSF46689">
    <property type="entry name" value="Homeodomain-like"/>
    <property type="match status" value="2"/>
</dbReference>
<dbReference type="GO" id="GO:0043565">
    <property type="term" value="F:sequence-specific DNA binding"/>
    <property type="evidence" value="ECO:0007669"/>
    <property type="project" value="InterPro"/>
</dbReference>
<dbReference type="Pfam" id="PF12833">
    <property type="entry name" value="HTH_18"/>
    <property type="match status" value="1"/>
</dbReference>
<dbReference type="GeneID" id="34301826"/>